<dbReference type="KEGG" id="vne:CFK40_03325"/>
<evidence type="ECO:0000313" key="1">
    <source>
        <dbReference type="EMBL" id="ASN04100.1"/>
    </source>
</evidence>
<gene>
    <name evidence="1" type="ORF">CFK40_03325</name>
</gene>
<protein>
    <submittedName>
        <fullName evidence="1">Competence protein</fullName>
    </submittedName>
</protein>
<sequence>MVKVMTSVFIITRATKAIVSKESSYYRSLILESKNERHSLHKPEQIIDNTCLLYGSTLEGRRTAAKDILKITSKIPVPVIPDKGVYMLPTSSTKNKERVWLAYHHIDFYEQRNDKTFVAFTDGSGLYVNASETTIDMQYKRASQLIVKLNRSTLFGRRTTPFHPNNPNNQN</sequence>
<evidence type="ECO:0000313" key="2">
    <source>
        <dbReference type="Proteomes" id="UP000204391"/>
    </source>
</evidence>
<organism evidence="1 2">
    <name type="scientific">Virgibacillus necropolis</name>
    <dbReference type="NCBI Taxonomy" id="163877"/>
    <lineage>
        <taxon>Bacteria</taxon>
        <taxon>Bacillati</taxon>
        <taxon>Bacillota</taxon>
        <taxon>Bacilli</taxon>
        <taxon>Bacillales</taxon>
        <taxon>Bacillaceae</taxon>
        <taxon>Virgibacillus</taxon>
    </lineage>
</organism>
<dbReference type="AlphaFoldDB" id="A0A221M903"/>
<dbReference type="OrthoDB" id="2417337at2"/>
<dbReference type="GO" id="GO:0030420">
    <property type="term" value="P:establishment of competence for transformation"/>
    <property type="evidence" value="ECO:0007669"/>
    <property type="project" value="InterPro"/>
</dbReference>
<name>A0A221M903_9BACI</name>
<proteinExistence type="predicted"/>
<accession>A0A221M903</accession>
<dbReference type="InterPro" id="IPR010461">
    <property type="entry name" value="ComK"/>
</dbReference>
<dbReference type="Pfam" id="PF06338">
    <property type="entry name" value="ComK"/>
    <property type="match status" value="1"/>
</dbReference>
<dbReference type="RefSeq" id="WP_089530670.1">
    <property type="nucleotide sequence ID" value="NZ_CP022437.1"/>
</dbReference>
<dbReference type="EMBL" id="CP022437">
    <property type="protein sequence ID" value="ASN04100.1"/>
    <property type="molecule type" value="Genomic_DNA"/>
</dbReference>
<reference evidence="1 2" key="1">
    <citation type="journal article" date="2003" name="Int. J. Syst. Evol. Microbiol.">
        <title>Virgibacillus carmonensis sp. nov., Virgibacillus necropolis sp. nov. and Virgibacillus picturae sp. nov., three novel species isolated from deteriorated mural paintings, transfer of the species of the genus salibacillus to Virgibacillus, as Virgibacillus marismortui comb. nov. and Virgibacillus salexigens comb. nov., and emended description of the genus Virgibacillus.</title>
        <authorList>
            <person name="Heyrman J."/>
            <person name="Logan N.A."/>
            <person name="Busse H.J."/>
            <person name="Balcaen A."/>
            <person name="Lebbe L."/>
            <person name="Rodriguez-Diaz M."/>
            <person name="Swings J."/>
            <person name="De Vos P."/>
        </authorList>
    </citation>
    <scope>NUCLEOTIDE SEQUENCE [LARGE SCALE GENOMIC DNA]</scope>
    <source>
        <strain evidence="1 2">LMG 19488</strain>
    </source>
</reference>
<keyword evidence="2" id="KW-1185">Reference proteome</keyword>
<dbReference type="Proteomes" id="UP000204391">
    <property type="component" value="Chromosome"/>
</dbReference>